<dbReference type="AlphaFoldDB" id="A0AAD9E2L7"/>
<evidence type="ECO:0000256" key="1">
    <source>
        <dbReference type="SAM" id="MobiDB-lite"/>
    </source>
</evidence>
<feature type="compositionally biased region" description="Basic and acidic residues" evidence="1">
    <location>
        <begin position="35"/>
        <end position="53"/>
    </location>
</feature>
<reference evidence="2" key="1">
    <citation type="submission" date="2023-03" db="EMBL/GenBank/DDBJ databases">
        <title>Electrophorus voltai genome.</title>
        <authorList>
            <person name="Bian C."/>
        </authorList>
    </citation>
    <scope>NUCLEOTIDE SEQUENCE</scope>
    <source>
        <strain evidence="2">CB-2022</strain>
        <tissue evidence="2">Muscle</tissue>
    </source>
</reference>
<comment type="caution">
    <text evidence="2">The sequence shown here is derived from an EMBL/GenBank/DDBJ whole genome shotgun (WGS) entry which is preliminary data.</text>
</comment>
<dbReference type="Proteomes" id="UP001239994">
    <property type="component" value="Unassembled WGS sequence"/>
</dbReference>
<proteinExistence type="predicted"/>
<keyword evidence="3" id="KW-1185">Reference proteome</keyword>
<feature type="compositionally biased region" description="Polar residues" evidence="1">
    <location>
        <begin position="1"/>
        <end position="10"/>
    </location>
</feature>
<sequence>MQDPPSSWPHSTLPPWGKRPLDNFGGPPEYGPGSDSKESYRPQPDYEDRHTEVDSAGSYNHFMDFHEGYADYGEYRECSDVSLLSEVGFDYGEDPSMEVEEVLCGDPPNSSDMAAADFKSEEAPARQIPPKALPRRHCLEASKPS</sequence>
<gene>
    <name evidence="2" type="ORF">P4O66_003628</name>
</gene>
<name>A0AAD9E2L7_9TELE</name>
<feature type="region of interest" description="Disordered" evidence="1">
    <location>
        <begin position="107"/>
        <end position="145"/>
    </location>
</feature>
<protein>
    <submittedName>
        <fullName evidence="2">Uncharacterized protein</fullName>
    </submittedName>
</protein>
<organism evidence="2 3">
    <name type="scientific">Electrophorus voltai</name>
    <dbReference type="NCBI Taxonomy" id="2609070"/>
    <lineage>
        <taxon>Eukaryota</taxon>
        <taxon>Metazoa</taxon>
        <taxon>Chordata</taxon>
        <taxon>Craniata</taxon>
        <taxon>Vertebrata</taxon>
        <taxon>Euteleostomi</taxon>
        <taxon>Actinopterygii</taxon>
        <taxon>Neopterygii</taxon>
        <taxon>Teleostei</taxon>
        <taxon>Ostariophysi</taxon>
        <taxon>Gymnotiformes</taxon>
        <taxon>Gymnotoidei</taxon>
        <taxon>Gymnotidae</taxon>
        <taxon>Electrophorus</taxon>
    </lineage>
</organism>
<feature type="region of interest" description="Disordered" evidence="1">
    <location>
        <begin position="1"/>
        <end position="55"/>
    </location>
</feature>
<evidence type="ECO:0000313" key="2">
    <source>
        <dbReference type="EMBL" id="KAK1804780.1"/>
    </source>
</evidence>
<accession>A0AAD9E2L7</accession>
<dbReference type="EMBL" id="JAROKS010000003">
    <property type="protein sequence ID" value="KAK1804780.1"/>
    <property type="molecule type" value="Genomic_DNA"/>
</dbReference>
<evidence type="ECO:0000313" key="3">
    <source>
        <dbReference type="Proteomes" id="UP001239994"/>
    </source>
</evidence>